<dbReference type="Proteomes" id="UP001472866">
    <property type="component" value="Chromosome 15"/>
</dbReference>
<dbReference type="Gene3D" id="1.10.510.10">
    <property type="entry name" value="Transferase(Phosphotransferase) domain 1"/>
    <property type="match status" value="1"/>
</dbReference>
<feature type="domain" description="Cyclic nucleotide-binding" evidence="9">
    <location>
        <begin position="521"/>
        <end position="625"/>
    </location>
</feature>
<feature type="domain" description="Cyclic nucleotide-binding" evidence="9">
    <location>
        <begin position="896"/>
        <end position="1014"/>
    </location>
</feature>
<feature type="binding site" evidence="6">
    <location>
        <position position="1064"/>
    </location>
    <ligand>
        <name>ATP</name>
        <dbReference type="ChEBI" id="CHEBI:30616"/>
    </ligand>
</feature>
<feature type="domain" description="Cyclic nucleotide-binding" evidence="9">
    <location>
        <begin position="643"/>
        <end position="751"/>
    </location>
</feature>
<dbReference type="Pfam" id="PF00027">
    <property type="entry name" value="cNMP_binding"/>
    <property type="match status" value="4"/>
</dbReference>
<keyword evidence="2" id="KW-0808">Transferase</keyword>
<feature type="domain" description="Cyclic nucleotide-binding" evidence="9">
    <location>
        <begin position="772"/>
        <end position="875"/>
    </location>
</feature>
<dbReference type="PRINTS" id="PR00103">
    <property type="entry name" value="CAMPKINASE"/>
</dbReference>
<feature type="region of interest" description="Disordered" evidence="7">
    <location>
        <begin position="1306"/>
        <end position="1327"/>
    </location>
</feature>
<dbReference type="InterPro" id="IPR000595">
    <property type="entry name" value="cNMP-bd_dom"/>
</dbReference>
<dbReference type="PROSITE" id="PS00888">
    <property type="entry name" value="CNMP_BINDING_1"/>
    <property type="match status" value="2"/>
</dbReference>
<evidence type="ECO:0000256" key="3">
    <source>
        <dbReference type="ARBA" id="ARBA00022741"/>
    </source>
</evidence>
<dbReference type="FunFam" id="1.10.510.10:FF:000210">
    <property type="entry name" value="Non-specific serine/threonine protein kinase"/>
    <property type="match status" value="1"/>
</dbReference>
<organism evidence="10 11">
    <name type="scientific">Chloropicon roscoffensis</name>
    <dbReference type="NCBI Taxonomy" id="1461544"/>
    <lineage>
        <taxon>Eukaryota</taxon>
        <taxon>Viridiplantae</taxon>
        <taxon>Chlorophyta</taxon>
        <taxon>Chloropicophyceae</taxon>
        <taxon>Chloropicales</taxon>
        <taxon>Chloropicaceae</taxon>
        <taxon>Chloropicon</taxon>
    </lineage>
</organism>
<dbReference type="SUPFAM" id="SSF56112">
    <property type="entry name" value="Protein kinase-like (PK-like)"/>
    <property type="match status" value="1"/>
</dbReference>
<reference evidence="10 11" key="1">
    <citation type="submission" date="2024-03" db="EMBL/GenBank/DDBJ databases">
        <title>Complete genome sequence of the green alga Chloropicon roscoffensis RCC1871.</title>
        <authorList>
            <person name="Lemieux C."/>
            <person name="Pombert J.-F."/>
            <person name="Otis C."/>
            <person name="Turmel M."/>
        </authorList>
    </citation>
    <scope>NUCLEOTIDE SEQUENCE [LARGE SCALE GENOMIC DNA]</scope>
    <source>
        <strain evidence="10 11">RCC1871</strain>
    </source>
</reference>
<dbReference type="PROSITE" id="PS50011">
    <property type="entry name" value="PROTEIN_KINASE_DOM"/>
    <property type="match status" value="1"/>
</dbReference>
<dbReference type="GO" id="GO:0005952">
    <property type="term" value="C:cAMP-dependent protein kinase complex"/>
    <property type="evidence" value="ECO:0007669"/>
    <property type="project" value="TreeGrafter"/>
</dbReference>
<feature type="compositionally biased region" description="Basic and acidic residues" evidence="7">
    <location>
        <begin position="1310"/>
        <end position="1327"/>
    </location>
</feature>
<dbReference type="PROSITE" id="PS00889">
    <property type="entry name" value="CNMP_BINDING_2"/>
    <property type="match status" value="1"/>
</dbReference>
<evidence type="ECO:0000256" key="4">
    <source>
        <dbReference type="ARBA" id="ARBA00022777"/>
    </source>
</evidence>
<sequence>MALLDPRRNFKSDFEQALVQETVDPIIQGYIRKKGLKPALRSILRICTDQNYRDVWMKDLEHLLQKEGELTRKELKEKVAAGTDLELLRSRGATEHELEVAGLPPGKLDEEKMLEEDNYEEFLKNIFLQAEKKKVDLNQKDLLSALSDLNKLTNYMNVLVKDTTDYMSKTNTLMQNTGEASKYAGSTKKAFGDSKSTQQISLKDMHPESSGLDLRKTSMSMAGMDSYTSQNASERRLSNAYEQRRLSNAYEQRRLSNAYEQRRLSNAYEQRRLSNAGKTGASVVGLSKPSGLESISMMNMTQFFPQANMAANSIRFCKLLLKGGVKCFCFSRKSPTKMPKVYTLYMDNDQNLYWVQKGKSKKTYLNTLSAAEGLPEWFTDRDVLSNKFVVKKFLGKNFFEKCSLQMHLQDMRKKVAVECVLTFEVDIVAEKLAFYLNSDLDDSLTKVRSTKRASIIMQSRSRAKTLQNQKQSGNFISQENVRKNEKANSSNFYTQTAQRKKVEKSKKETAFLLGVMEKCPVFQGVSEETKMEVVQVIRRTNIADGMIVCQKGNFASNFYIVEEGSLLAFLSETVQKDSQHDIQYTREDYFGECSLIFKSPNLHHVIAEGDCVVWALDQETFKKVVTQNKELQLALDTLLEVSIFNGLDDAMFANVILDFQRTKYDAGEVVMLVGDEPDKFFVLESGSVDLSGNWYGKSETSERVDKSLNIPGQFFGDFELCMDQKIPRTYRAGPEGATLLTLAKTRFEELIDFIIEVSESNLKRQVLHTIPTFATLDDFEVMDVIDSFKLETAKKGELIIKKGDVGDKFYFIKSGECVVMDQAPNGDLKILTKIWGHASFGELALLSDEPRSAHVAADSDVELYSLTREAFRQLVDTATKQGSKGHTLSILSNIDLLNVLSENDFSVLTDALNVENFTEGDRIIKNGDTNDKLFIVSKGELLLTRDQGSHTERVRLLPGNHFGERALMQAENCFYNVTATRVTELMTLSRHVFEQYCGSLANLLQSELKKTEEESKLLAAGIDDFEDKGIIGRGAFGTVRLVKSNDSNKYYALKYLIKDNIVKKKQQRHLKQEISIMCMLEHAMIISLWKKWQDKKYIYLLTEICTGGELFMEIKKSKGFQEDRAKFYAACTASILIELRKKEVVFRDLKPENILISGDGYLKLIDFGFGKVLGKNKKTFSLCGTPDYVAPEILLNQGYNHSVDTWALGVLVYEMVANETPFKSSGGAKGILKNILNKKLVFPKDKFSHVSKDCISFISECLKKEPMHRLGYKDARELKSHPWFQEFGKHGWNALERKLIRPPYVPTDVNPEKIPTKEPKEGELEPPADVHDYEIDSIFADFTATDLTGSP</sequence>
<dbReference type="CDD" id="cd00038">
    <property type="entry name" value="CAP_ED"/>
    <property type="match status" value="4"/>
</dbReference>
<evidence type="ECO:0000256" key="6">
    <source>
        <dbReference type="PROSITE-ProRule" id="PRU10141"/>
    </source>
</evidence>
<dbReference type="SMART" id="SM00220">
    <property type="entry name" value="S_TKc"/>
    <property type="match status" value="1"/>
</dbReference>
<dbReference type="SUPFAM" id="SSF51206">
    <property type="entry name" value="cAMP-binding domain-like"/>
    <property type="match status" value="4"/>
</dbReference>
<evidence type="ECO:0000313" key="11">
    <source>
        <dbReference type="Proteomes" id="UP001472866"/>
    </source>
</evidence>
<dbReference type="CDD" id="cd05123">
    <property type="entry name" value="STKc_AGC"/>
    <property type="match status" value="1"/>
</dbReference>
<dbReference type="InterPro" id="IPR011009">
    <property type="entry name" value="Kinase-like_dom_sf"/>
</dbReference>
<dbReference type="Pfam" id="PF00069">
    <property type="entry name" value="Pkinase"/>
    <property type="match status" value="1"/>
</dbReference>
<dbReference type="PANTHER" id="PTHR24353">
    <property type="entry name" value="CYCLIC NUCLEOTIDE-DEPENDENT PROTEIN KINASE"/>
    <property type="match status" value="1"/>
</dbReference>
<dbReference type="SMART" id="SM00100">
    <property type="entry name" value="cNMP"/>
    <property type="match status" value="4"/>
</dbReference>
<keyword evidence="5 6" id="KW-0067">ATP-binding</keyword>
<evidence type="ECO:0000313" key="10">
    <source>
        <dbReference type="EMBL" id="WZN66355.1"/>
    </source>
</evidence>
<keyword evidence="1" id="KW-0723">Serine/threonine-protein kinase</keyword>
<dbReference type="PROSITE" id="PS00107">
    <property type="entry name" value="PROTEIN_KINASE_ATP"/>
    <property type="match status" value="1"/>
</dbReference>
<dbReference type="EMBL" id="CP151515">
    <property type="protein sequence ID" value="WZN66355.1"/>
    <property type="molecule type" value="Genomic_DNA"/>
</dbReference>
<dbReference type="PROSITE" id="PS50042">
    <property type="entry name" value="CNMP_BINDING_3"/>
    <property type="match status" value="4"/>
</dbReference>
<protein>
    <submittedName>
        <fullName evidence="10">cGMP-dependent protein kinase</fullName>
    </submittedName>
</protein>
<evidence type="ECO:0000259" key="9">
    <source>
        <dbReference type="PROSITE" id="PS50042"/>
    </source>
</evidence>
<dbReference type="InterPro" id="IPR045270">
    <property type="entry name" value="STKc_AGC"/>
</dbReference>
<evidence type="ECO:0000256" key="1">
    <source>
        <dbReference type="ARBA" id="ARBA00022527"/>
    </source>
</evidence>
<proteinExistence type="predicted"/>
<keyword evidence="4 10" id="KW-0418">Kinase</keyword>
<name>A0AAX4PJ57_9CHLO</name>
<dbReference type="InterPro" id="IPR017441">
    <property type="entry name" value="Protein_kinase_ATP_BS"/>
</dbReference>
<dbReference type="InterPro" id="IPR018490">
    <property type="entry name" value="cNMP-bd_dom_sf"/>
</dbReference>
<evidence type="ECO:0000256" key="2">
    <source>
        <dbReference type="ARBA" id="ARBA00022679"/>
    </source>
</evidence>
<evidence type="ECO:0000256" key="7">
    <source>
        <dbReference type="SAM" id="MobiDB-lite"/>
    </source>
</evidence>
<dbReference type="GO" id="GO:0004691">
    <property type="term" value="F:cAMP-dependent protein kinase activity"/>
    <property type="evidence" value="ECO:0007669"/>
    <property type="project" value="TreeGrafter"/>
</dbReference>
<dbReference type="InterPro" id="IPR000719">
    <property type="entry name" value="Prot_kinase_dom"/>
</dbReference>
<dbReference type="InterPro" id="IPR018488">
    <property type="entry name" value="cNMP-bd_CS"/>
</dbReference>
<dbReference type="Gene3D" id="3.30.200.20">
    <property type="entry name" value="Phosphorylase Kinase, domain 1"/>
    <property type="match status" value="1"/>
</dbReference>
<dbReference type="PANTHER" id="PTHR24353:SF143">
    <property type="entry name" value="PROTEIN KINASE DOMAIN-CONTAINING PROTEIN"/>
    <property type="match status" value="1"/>
</dbReference>
<dbReference type="GO" id="GO:0005524">
    <property type="term" value="F:ATP binding"/>
    <property type="evidence" value="ECO:0007669"/>
    <property type="project" value="UniProtKB-UniRule"/>
</dbReference>
<evidence type="ECO:0000259" key="8">
    <source>
        <dbReference type="PROSITE" id="PS50011"/>
    </source>
</evidence>
<accession>A0AAX4PJ57</accession>
<keyword evidence="11" id="KW-1185">Reference proteome</keyword>
<keyword evidence="3 6" id="KW-0547">Nucleotide-binding</keyword>
<dbReference type="Gene3D" id="2.60.120.10">
    <property type="entry name" value="Jelly Rolls"/>
    <property type="match status" value="4"/>
</dbReference>
<dbReference type="FunFam" id="3.30.200.20:FF:000042">
    <property type="entry name" value="Aurora kinase A"/>
    <property type="match status" value="1"/>
</dbReference>
<evidence type="ECO:0000256" key="5">
    <source>
        <dbReference type="ARBA" id="ARBA00022840"/>
    </source>
</evidence>
<gene>
    <name evidence="10" type="ORF">HKI87_15g79200</name>
</gene>
<feature type="domain" description="Protein kinase" evidence="8">
    <location>
        <begin position="1025"/>
        <end position="1284"/>
    </location>
</feature>
<dbReference type="InterPro" id="IPR014710">
    <property type="entry name" value="RmlC-like_jellyroll"/>
</dbReference>